<organism evidence="9 10">
    <name type="scientific">Coptotermes formosanus</name>
    <name type="common">Formosan subterranean termite</name>
    <dbReference type="NCBI Taxonomy" id="36987"/>
    <lineage>
        <taxon>Eukaryota</taxon>
        <taxon>Metazoa</taxon>
        <taxon>Ecdysozoa</taxon>
        <taxon>Arthropoda</taxon>
        <taxon>Hexapoda</taxon>
        <taxon>Insecta</taxon>
        <taxon>Pterygota</taxon>
        <taxon>Neoptera</taxon>
        <taxon>Polyneoptera</taxon>
        <taxon>Dictyoptera</taxon>
        <taxon>Blattodea</taxon>
        <taxon>Blattoidea</taxon>
        <taxon>Termitoidae</taxon>
        <taxon>Rhinotermitidae</taxon>
        <taxon>Coptotermes</taxon>
    </lineage>
</organism>
<dbReference type="SUPFAM" id="SSF57492">
    <property type="entry name" value="Trefoil"/>
    <property type="match status" value="1"/>
</dbReference>
<dbReference type="GO" id="GO:0016020">
    <property type="term" value="C:membrane"/>
    <property type="evidence" value="ECO:0007669"/>
    <property type="project" value="UniProtKB-SubCell"/>
</dbReference>
<keyword evidence="7" id="KW-0732">Signal</keyword>
<comment type="caution">
    <text evidence="5">Lacks conserved residue(s) required for the propagation of feature annotation.</text>
</comment>
<dbReference type="InterPro" id="IPR000519">
    <property type="entry name" value="P_trefoil_dom"/>
</dbReference>
<comment type="subcellular location">
    <subcellularLocation>
        <location evidence="1">Membrane</location>
    </subcellularLocation>
</comment>
<dbReference type="InterPro" id="IPR013780">
    <property type="entry name" value="Glyco_hydro_b"/>
</dbReference>
<dbReference type="InterPro" id="IPR048395">
    <property type="entry name" value="Glyco_hydro_31_C"/>
</dbReference>
<evidence type="ECO:0000259" key="8">
    <source>
        <dbReference type="PROSITE" id="PS51448"/>
    </source>
</evidence>
<sequence length="870" mass="95684">MRIFYASVILFLAVAVPVIVFFAVDSSNPKFTPEPWTCNIKVGYRVPCLQTTTEVSEDVCVEGGCCWNASDTTCFHSLPSQHSYSVDNWDSNGTPPLTTLEEGYLNLTPRLNNSLFGNHAVELQTRAVSTSDVILRLYLYDPTTTALDINDTIPLNSSQFTAKVYGPEYFSVQIYRKESTSLLLSTSLGPIIACNDYWELALQLPKNSSVFGLGGLRLSSKPKLLYNSGHRLGANPFIMILDADGRAHGILFNNTGPLEFLLLENSNLLSVKSRSRVMWDISVFAGPTPADVMDQYTSTDDLRPTLPPPWALGVHICRDTERQNETLAALDVMGFLKNATENELPYESDCLQEGLLYQLDFNIPTSMKAVIQKMRETGRKLLLSLPPHVQSSLATPNDLFVLNEAAAPLQEEYNGLNVSYPDFFNEDLREWFSSHINSMTQGIEDILGGFVLQDNWPASNTKHNTSADMAVVEGTLSEGTLWWHARHGNVSHYQKHNEYGLRHAQFVASNLTTDMPLVLSAATYTGIGAVGGSHAHTQADVSGTWSNMKTALETALGLGLAGIPLAGGGSVCGTTGEYDEELCVRWYLMSSMLPLMRISSEAPLRDPLNLQSKSSRDAVKRALELRYSLLAYFYSLFHEANRTGVPVTRPMFFDFPADNATWTIDEQFMIGPALLACPAFYKNTVSVSVYLPKENTTWYHFLGGHKVNNGTAGLNVRVTSLTNELVLLMRGGFIVPSQKANLTVDETLAGPYKLVIALRCLEDGSCSASGNLYRDLKDSQINVTFTANETGLAFSGSCSNVILQDVSVYGLQVTASLNTCVIVSPDTQANCTVKEENGVIEIYDLQRDLCISEGGVIEWKIDTEGSKTEL</sequence>
<dbReference type="Pfam" id="PF00088">
    <property type="entry name" value="Trefoil"/>
    <property type="match status" value="1"/>
</dbReference>
<protein>
    <recommendedName>
        <fullName evidence="8">P-type domain-containing protein</fullName>
    </recommendedName>
</protein>
<dbReference type="PANTHER" id="PTHR22762:SF120">
    <property type="entry name" value="HETEROGLYCAN GLUCOSIDASE 1"/>
    <property type="match status" value="1"/>
</dbReference>
<dbReference type="Gene3D" id="3.20.20.80">
    <property type="entry name" value="Glycosidases"/>
    <property type="match status" value="1"/>
</dbReference>
<comment type="caution">
    <text evidence="9">The sequence shown here is derived from an EMBL/GenBank/DDBJ whole genome shotgun (WGS) entry which is preliminary data.</text>
</comment>
<dbReference type="InterPro" id="IPR044913">
    <property type="entry name" value="P_trefoil_dom_sf"/>
</dbReference>
<dbReference type="Pfam" id="PF01055">
    <property type="entry name" value="Glyco_hydro_31_2nd"/>
    <property type="match status" value="1"/>
</dbReference>
<dbReference type="AlphaFoldDB" id="A0A6L2Q7Z3"/>
<dbReference type="Gene3D" id="2.60.40.1180">
    <property type="entry name" value="Golgi alpha-mannosidase II"/>
    <property type="match status" value="2"/>
</dbReference>
<dbReference type="PANTHER" id="PTHR22762">
    <property type="entry name" value="ALPHA-GLUCOSIDASE"/>
    <property type="match status" value="1"/>
</dbReference>
<gene>
    <name evidence="9" type="ORF">Cfor_05335</name>
</gene>
<keyword evidence="6" id="KW-0326">Glycosidase</keyword>
<evidence type="ECO:0000313" key="10">
    <source>
        <dbReference type="Proteomes" id="UP000502823"/>
    </source>
</evidence>
<dbReference type="GO" id="GO:0030246">
    <property type="term" value="F:carbohydrate binding"/>
    <property type="evidence" value="ECO:0007669"/>
    <property type="project" value="InterPro"/>
</dbReference>
<comment type="similarity">
    <text evidence="2 6">Belongs to the glycosyl hydrolase 31 family.</text>
</comment>
<keyword evidence="3" id="KW-0472">Membrane</keyword>
<keyword evidence="6" id="KW-0378">Hydrolase</keyword>
<evidence type="ECO:0000313" key="9">
    <source>
        <dbReference type="EMBL" id="GFG40836.1"/>
    </source>
</evidence>
<feature type="domain" description="P-type" evidence="8">
    <location>
        <begin position="36"/>
        <end position="78"/>
    </location>
</feature>
<dbReference type="GO" id="GO:0005975">
    <property type="term" value="P:carbohydrate metabolic process"/>
    <property type="evidence" value="ECO:0007669"/>
    <property type="project" value="InterPro"/>
</dbReference>
<keyword evidence="4" id="KW-1015">Disulfide bond</keyword>
<dbReference type="Gene3D" id="2.60.40.1760">
    <property type="entry name" value="glycosyl hydrolase (family 31)"/>
    <property type="match status" value="1"/>
</dbReference>
<dbReference type="InterPro" id="IPR000322">
    <property type="entry name" value="Glyco_hydro_31_TIM"/>
</dbReference>
<dbReference type="SUPFAM" id="SSF74650">
    <property type="entry name" value="Galactose mutarotase-like"/>
    <property type="match status" value="1"/>
</dbReference>
<dbReference type="GO" id="GO:0090599">
    <property type="term" value="F:alpha-glucosidase activity"/>
    <property type="evidence" value="ECO:0007669"/>
    <property type="project" value="UniProtKB-ARBA"/>
</dbReference>
<dbReference type="PROSITE" id="PS51448">
    <property type="entry name" value="P_TREFOIL_2"/>
    <property type="match status" value="1"/>
</dbReference>
<feature type="chain" id="PRO_5026992732" description="P-type domain-containing protein" evidence="7">
    <location>
        <begin position="27"/>
        <end position="870"/>
    </location>
</feature>
<evidence type="ECO:0000256" key="3">
    <source>
        <dbReference type="ARBA" id="ARBA00023136"/>
    </source>
</evidence>
<dbReference type="InParanoid" id="A0A6L2Q7Z3"/>
<dbReference type="Proteomes" id="UP000502823">
    <property type="component" value="Unassembled WGS sequence"/>
</dbReference>
<evidence type="ECO:0000256" key="5">
    <source>
        <dbReference type="PROSITE-ProRule" id="PRU00779"/>
    </source>
</evidence>
<evidence type="ECO:0000256" key="6">
    <source>
        <dbReference type="RuleBase" id="RU361185"/>
    </source>
</evidence>
<dbReference type="OrthoDB" id="5839090at2759"/>
<dbReference type="SUPFAM" id="SSF51445">
    <property type="entry name" value="(Trans)glycosidases"/>
    <property type="match status" value="1"/>
</dbReference>
<proteinExistence type="inferred from homology"/>
<feature type="signal peptide" evidence="7">
    <location>
        <begin position="1"/>
        <end position="26"/>
    </location>
</feature>
<evidence type="ECO:0000256" key="2">
    <source>
        <dbReference type="ARBA" id="ARBA00007806"/>
    </source>
</evidence>
<accession>A0A6L2Q7Z3</accession>
<dbReference type="InterPro" id="IPR011013">
    <property type="entry name" value="Gal_mutarotase_sf_dom"/>
</dbReference>
<dbReference type="CDD" id="cd14752">
    <property type="entry name" value="GH31_N"/>
    <property type="match status" value="1"/>
</dbReference>
<name>A0A6L2Q7Z3_COPFO</name>
<evidence type="ECO:0000256" key="4">
    <source>
        <dbReference type="ARBA" id="ARBA00023157"/>
    </source>
</evidence>
<evidence type="ECO:0000256" key="1">
    <source>
        <dbReference type="ARBA" id="ARBA00004370"/>
    </source>
</evidence>
<dbReference type="Pfam" id="PF21365">
    <property type="entry name" value="Glyco_hydro_31_3rd"/>
    <property type="match status" value="1"/>
</dbReference>
<dbReference type="EMBL" id="BLKM01002677">
    <property type="protein sequence ID" value="GFG40836.1"/>
    <property type="molecule type" value="Genomic_DNA"/>
</dbReference>
<dbReference type="SUPFAM" id="SSF51011">
    <property type="entry name" value="Glycosyl hydrolase domain"/>
    <property type="match status" value="1"/>
</dbReference>
<reference evidence="10" key="1">
    <citation type="submission" date="2020-01" db="EMBL/GenBank/DDBJ databases">
        <title>Draft genome sequence of the Termite Coptotermes fromosanus.</title>
        <authorList>
            <person name="Itakura S."/>
            <person name="Yosikawa Y."/>
            <person name="Umezawa K."/>
        </authorList>
    </citation>
    <scope>NUCLEOTIDE SEQUENCE [LARGE SCALE GENOMIC DNA]</scope>
</reference>
<evidence type="ECO:0000256" key="7">
    <source>
        <dbReference type="SAM" id="SignalP"/>
    </source>
</evidence>
<keyword evidence="10" id="KW-1185">Reference proteome</keyword>
<dbReference type="InterPro" id="IPR017853">
    <property type="entry name" value="GH"/>
</dbReference>